<evidence type="ECO:0000313" key="6">
    <source>
        <dbReference type="EMBL" id="SVA36045.1"/>
    </source>
</evidence>
<dbReference type="InterPro" id="IPR006913">
    <property type="entry name" value="CENP-V/GFA"/>
</dbReference>
<gene>
    <name evidence="6" type="ORF">METZ01_LOCUS88899</name>
</gene>
<dbReference type="GO" id="GO:0016846">
    <property type="term" value="F:carbon-sulfur lyase activity"/>
    <property type="evidence" value="ECO:0007669"/>
    <property type="project" value="InterPro"/>
</dbReference>
<dbReference type="PROSITE" id="PS51891">
    <property type="entry name" value="CENP_V_GFA"/>
    <property type="match status" value="1"/>
</dbReference>
<feature type="domain" description="CENP-V/GFA" evidence="5">
    <location>
        <begin position="4"/>
        <end position="112"/>
    </location>
</feature>
<evidence type="ECO:0000256" key="4">
    <source>
        <dbReference type="ARBA" id="ARBA00023239"/>
    </source>
</evidence>
<organism evidence="6">
    <name type="scientific">marine metagenome</name>
    <dbReference type="NCBI Taxonomy" id="408172"/>
    <lineage>
        <taxon>unclassified sequences</taxon>
        <taxon>metagenomes</taxon>
        <taxon>ecological metagenomes</taxon>
    </lineage>
</organism>
<keyword evidence="3" id="KW-0862">Zinc</keyword>
<reference evidence="6" key="1">
    <citation type="submission" date="2018-05" db="EMBL/GenBank/DDBJ databases">
        <authorList>
            <person name="Lanie J.A."/>
            <person name="Ng W.-L."/>
            <person name="Kazmierczak K.M."/>
            <person name="Andrzejewski T.M."/>
            <person name="Davidsen T.M."/>
            <person name="Wayne K.J."/>
            <person name="Tettelin H."/>
            <person name="Glass J.I."/>
            <person name="Rusch D."/>
            <person name="Podicherti R."/>
            <person name="Tsui H.-C.T."/>
            <person name="Winkler M.E."/>
        </authorList>
    </citation>
    <scope>NUCLEOTIDE SEQUENCE</scope>
</reference>
<evidence type="ECO:0000259" key="5">
    <source>
        <dbReference type="PROSITE" id="PS51891"/>
    </source>
</evidence>
<accession>A0A381V6P4</accession>
<dbReference type="PANTHER" id="PTHR33337">
    <property type="entry name" value="GFA DOMAIN-CONTAINING PROTEIN"/>
    <property type="match status" value="1"/>
</dbReference>
<sequence length="136" mass="14910">METHTGKCLCGEVTYEVSGDPVLQGNCHCIDCRKNTGAGFATILFFKEEQVAQLRGKTSSFQYKSDSGNSKTKLFCQRCGSVVLGNNSGRPGIMSVYVGTLDDASFVTPQFNVYTSRALPFVKIDESLNNFEEGRQ</sequence>
<keyword evidence="4" id="KW-0456">Lyase</keyword>
<dbReference type="Pfam" id="PF04828">
    <property type="entry name" value="GFA"/>
    <property type="match status" value="1"/>
</dbReference>
<comment type="similarity">
    <text evidence="1">Belongs to the Gfa family.</text>
</comment>
<dbReference type="PANTHER" id="PTHR33337:SF40">
    <property type="entry name" value="CENP-V_GFA DOMAIN-CONTAINING PROTEIN-RELATED"/>
    <property type="match status" value="1"/>
</dbReference>
<evidence type="ECO:0000256" key="1">
    <source>
        <dbReference type="ARBA" id="ARBA00005495"/>
    </source>
</evidence>
<name>A0A381V6P4_9ZZZZ</name>
<evidence type="ECO:0000256" key="2">
    <source>
        <dbReference type="ARBA" id="ARBA00022723"/>
    </source>
</evidence>
<dbReference type="SUPFAM" id="SSF51316">
    <property type="entry name" value="Mss4-like"/>
    <property type="match status" value="1"/>
</dbReference>
<protein>
    <recommendedName>
        <fullName evidence="5">CENP-V/GFA domain-containing protein</fullName>
    </recommendedName>
</protein>
<dbReference type="EMBL" id="UINC01008004">
    <property type="protein sequence ID" value="SVA36045.1"/>
    <property type="molecule type" value="Genomic_DNA"/>
</dbReference>
<dbReference type="AlphaFoldDB" id="A0A381V6P4"/>
<evidence type="ECO:0000256" key="3">
    <source>
        <dbReference type="ARBA" id="ARBA00022833"/>
    </source>
</evidence>
<keyword evidence="2" id="KW-0479">Metal-binding</keyword>
<dbReference type="Gene3D" id="3.90.1590.10">
    <property type="entry name" value="glutathione-dependent formaldehyde- activating enzyme (gfa)"/>
    <property type="match status" value="1"/>
</dbReference>
<proteinExistence type="inferred from homology"/>
<dbReference type="InterPro" id="IPR011057">
    <property type="entry name" value="Mss4-like_sf"/>
</dbReference>
<dbReference type="GO" id="GO:0046872">
    <property type="term" value="F:metal ion binding"/>
    <property type="evidence" value="ECO:0007669"/>
    <property type="project" value="UniProtKB-KW"/>
</dbReference>